<reference evidence="2" key="1">
    <citation type="submission" date="2021-03" db="EMBL/GenBank/DDBJ databases">
        <title>Pengzhenrongella sicca gen. nov., sp. nov., a new member of suborder Micrococcineae isolated from High-Arctic tundra soil.</title>
        <authorList>
            <person name="Peng F."/>
        </authorList>
    </citation>
    <scope>NUCLEOTIDE SEQUENCE</scope>
    <source>
        <strain evidence="2">LRZ-2</strain>
    </source>
</reference>
<dbReference type="AlphaFoldDB" id="A0A8A4ZDP3"/>
<dbReference type="Proteomes" id="UP000663937">
    <property type="component" value="Chromosome"/>
</dbReference>
<dbReference type="GO" id="GO:0003700">
    <property type="term" value="F:DNA-binding transcription factor activity"/>
    <property type="evidence" value="ECO:0007669"/>
    <property type="project" value="InterPro"/>
</dbReference>
<sequence length="109" mass="11806">MIEHSGDSRLAPLRLDPLLHEPARLSILAALTPAEYIAFSALQRLIGVSKSALSKHISALADAGVVVITSSPADKRTRRIALTEFGRESFDTYLHRLEEIVRSARGGSA</sequence>
<dbReference type="KEGG" id="psic:J4E96_14750"/>
<accession>A0A8A4ZDP3</accession>
<gene>
    <name evidence="2" type="ORF">J4E96_14750</name>
</gene>
<dbReference type="Gene3D" id="1.10.10.10">
    <property type="entry name" value="Winged helix-like DNA-binding domain superfamily/Winged helix DNA-binding domain"/>
    <property type="match status" value="1"/>
</dbReference>
<dbReference type="EMBL" id="CP071868">
    <property type="protein sequence ID" value="QTE28607.1"/>
    <property type="molecule type" value="Genomic_DNA"/>
</dbReference>
<dbReference type="InterPro" id="IPR011991">
    <property type="entry name" value="ArsR-like_HTH"/>
</dbReference>
<dbReference type="InterPro" id="IPR036388">
    <property type="entry name" value="WH-like_DNA-bd_sf"/>
</dbReference>
<dbReference type="CDD" id="cd00090">
    <property type="entry name" value="HTH_ARSR"/>
    <property type="match status" value="1"/>
</dbReference>
<organism evidence="2 3">
    <name type="scientific">Pengzhenrongella sicca</name>
    <dbReference type="NCBI Taxonomy" id="2819238"/>
    <lineage>
        <taxon>Bacteria</taxon>
        <taxon>Bacillati</taxon>
        <taxon>Actinomycetota</taxon>
        <taxon>Actinomycetes</taxon>
        <taxon>Micrococcales</taxon>
        <taxon>Pengzhenrongella</taxon>
    </lineage>
</organism>
<evidence type="ECO:0000313" key="3">
    <source>
        <dbReference type="Proteomes" id="UP000663937"/>
    </source>
</evidence>
<evidence type="ECO:0000259" key="1">
    <source>
        <dbReference type="PROSITE" id="PS50995"/>
    </source>
</evidence>
<dbReference type="RefSeq" id="WP_227422847.1">
    <property type="nucleotide sequence ID" value="NZ_CP071868.1"/>
</dbReference>
<name>A0A8A4ZDP3_9MICO</name>
<keyword evidence="3" id="KW-1185">Reference proteome</keyword>
<dbReference type="PANTHER" id="PTHR37318:SF1">
    <property type="entry name" value="BSL7504 PROTEIN"/>
    <property type="match status" value="1"/>
</dbReference>
<dbReference type="InterPro" id="IPR000835">
    <property type="entry name" value="HTH_MarR-typ"/>
</dbReference>
<evidence type="ECO:0000313" key="2">
    <source>
        <dbReference type="EMBL" id="QTE28607.1"/>
    </source>
</evidence>
<proteinExistence type="predicted"/>
<dbReference type="InterPro" id="IPR036390">
    <property type="entry name" value="WH_DNA-bd_sf"/>
</dbReference>
<dbReference type="PANTHER" id="PTHR37318">
    <property type="entry name" value="BSL7504 PROTEIN"/>
    <property type="match status" value="1"/>
</dbReference>
<protein>
    <submittedName>
        <fullName evidence="2">Transcriptional regulator</fullName>
    </submittedName>
</protein>
<dbReference type="SMART" id="SM00347">
    <property type="entry name" value="HTH_MARR"/>
    <property type="match status" value="1"/>
</dbReference>
<dbReference type="Pfam" id="PF13601">
    <property type="entry name" value="HTH_34"/>
    <property type="match status" value="1"/>
</dbReference>
<dbReference type="SUPFAM" id="SSF46785">
    <property type="entry name" value="Winged helix' DNA-binding domain"/>
    <property type="match status" value="1"/>
</dbReference>
<dbReference type="PROSITE" id="PS50995">
    <property type="entry name" value="HTH_MARR_2"/>
    <property type="match status" value="1"/>
</dbReference>
<feature type="domain" description="HTH marR-type" evidence="1">
    <location>
        <begin position="1"/>
        <end position="109"/>
    </location>
</feature>
<dbReference type="InterPro" id="IPR027395">
    <property type="entry name" value="WH_DNA-bd_dom"/>
</dbReference>